<sequence length="125" mass="14472">MVKLTKVEEEIMQIIWQLDRCTVRDIIDQLKENPKPPHSTISSVVRILEKKGFLGHKAYGRTYEYFPIIAKEEYSKATLSSLVRNYFGGSAKRLVSFLVNKEDLSLQDLSEMMKKLNDSDSDKEK</sequence>
<gene>
    <name evidence="5" type="ORF">AsAng_0016970</name>
</gene>
<protein>
    <submittedName>
        <fullName evidence="5">BlaI/MecI/CopY family transcriptional regulator</fullName>
    </submittedName>
</protein>
<dbReference type="PIRSF" id="PIRSF019455">
    <property type="entry name" value="CopR_AtkY"/>
    <property type="match status" value="1"/>
</dbReference>
<organism evidence="5 6">
    <name type="scientific">Aureispira anguillae</name>
    <dbReference type="NCBI Taxonomy" id="2864201"/>
    <lineage>
        <taxon>Bacteria</taxon>
        <taxon>Pseudomonadati</taxon>
        <taxon>Bacteroidota</taxon>
        <taxon>Saprospiria</taxon>
        <taxon>Saprospirales</taxon>
        <taxon>Saprospiraceae</taxon>
        <taxon>Aureispira</taxon>
    </lineage>
</organism>
<dbReference type="AlphaFoldDB" id="A0A915YDC6"/>
<evidence type="ECO:0000256" key="3">
    <source>
        <dbReference type="ARBA" id="ARBA00023125"/>
    </source>
</evidence>
<accession>A0A915YDC6</accession>
<reference evidence="5" key="1">
    <citation type="submission" date="2022-09" db="EMBL/GenBank/DDBJ databases">
        <title>Aureispira anguillicida sp. nov., isolated from Leptocephalus of Japanese eel Anguilla japonica.</title>
        <authorList>
            <person name="Yuasa K."/>
            <person name="Mekata T."/>
            <person name="Ikunari K."/>
        </authorList>
    </citation>
    <scope>NUCLEOTIDE SEQUENCE</scope>
    <source>
        <strain evidence="5">EL160426</strain>
    </source>
</reference>
<dbReference type="Pfam" id="PF03965">
    <property type="entry name" value="Penicillinase_R"/>
    <property type="match status" value="1"/>
</dbReference>
<dbReference type="GO" id="GO:0003677">
    <property type="term" value="F:DNA binding"/>
    <property type="evidence" value="ECO:0007669"/>
    <property type="project" value="UniProtKB-KW"/>
</dbReference>
<dbReference type="SUPFAM" id="SSF46785">
    <property type="entry name" value="Winged helix' DNA-binding domain"/>
    <property type="match status" value="1"/>
</dbReference>
<keyword evidence="4" id="KW-0804">Transcription</keyword>
<comment type="similarity">
    <text evidence="1">Belongs to the BlaI transcriptional regulatory family.</text>
</comment>
<keyword evidence="2" id="KW-0805">Transcription regulation</keyword>
<proteinExistence type="inferred from homology"/>
<dbReference type="InterPro" id="IPR036390">
    <property type="entry name" value="WH_DNA-bd_sf"/>
</dbReference>
<dbReference type="Proteomes" id="UP001060919">
    <property type="component" value="Chromosome"/>
</dbReference>
<name>A0A915YDC6_9BACT</name>
<dbReference type="InterPro" id="IPR036388">
    <property type="entry name" value="WH-like_DNA-bd_sf"/>
</dbReference>
<evidence type="ECO:0000256" key="4">
    <source>
        <dbReference type="ARBA" id="ARBA00023163"/>
    </source>
</evidence>
<keyword evidence="6" id="KW-1185">Reference proteome</keyword>
<dbReference type="Gene3D" id="1.10.4040.10">
    <property type="entry name" value="Penicillinase repressor domain"/>
    <property type="match status" value="1"/>
</dbReference>
<evidence type="ECO:0000256" key="1">
    <source>
        <dbReference type="ARBA" id="ARBA00011046"/>
    </source>
</evidence>
<evidence type="ECO:0000313" key="6">
    <source>
        <dbReference type="Proteomes" id="UP001060919"/>
    </source>
</evidence>
<keyword evidence="3" id="KW-0238">DNA-binding</keyword>
<evidence type="ECO:0000256" key="2">
    <source>
        <dbReference type="ARBA" id="ARBA00023015"/>
    </source>
</evidence>
<dbReference type="Gene3D" id="1.10.10.10">
    <property type="entry name" value="Winged helix-like DNA-binding domain superfamily/Winged helix DNA-binding domain"/>
    <property type="match status" value="1"/>
</dbReference>
<evidence type="ECO:0000313" key="5">
    <source>
        <dbReference type="EMBL" id="BDS10987.1"/>
    </source>
</evidence>
<dbReference type="InterPro" id="IPR005650">
    <property type="entry name" value="BlaI_family"/>
</dbReference>
<dbReference type="GO" id="GO:0045892">
    <property type="term" value="P:negative regulation of DNA-templated transcription"/>
    <property type="evidence" value="ECO:0007669"/>
    <property type="project" value="InterPro"/>
</dbReference>
<dbReference type="KEGG" id="aup:AsAng_0016970"/>
<dbReference type="EMBL" id="AP026867">
    <property type="protein sequence ID" value="BDS10987.1"/>
    <property type="molecule type" value="Genomic_DNA"/>
</dbReference>
<dbReference type="RefSeq" id="WP_264792202.1">
    <property type="nucleotide sequence ID" value="NZ_AP026867.1"/>
</dbReference>